<keyword evidence="1" id="KW-0175">Coiled coil</keyword>
<comment type="caution">
    <text evidence="3">The sequence shown here is derived from an EMBL/GenBank/DDBJ whole genome shotgun (WGS) entry which is preliminary data.</text>
</comment>
<keyword evidence="4" id="KW-1185">Reference proteome</keyword>
<keyword evidence="2" id="KW-0472">Membrane</keyword>
<accession>A0ABU9XXS8</accession>
<gene>
    <name evidence="3" type="ORF">ABC974_01905</name>
</gene>
<dbReference type="EMBL" id="JBDIME010000001">
    <property type="protein sequence ID" value="MEN2788365.1"/>
    <property type="molecule type" value="Genomic_DNA"/>
</dbReference>
<evidence type="ECO:0000256" key="1">
    <source>
        <dbReference type="SAM" id="Coils"/>
    </source>
</evidence>
<dbReference type="Proteomes" id="UP001419910">
    <property type="component" value="Unassembled WGS sequence"/>
</dbReference>
<evidence type="ECO:0000313" key="3">
    <source>
        <dbReference type="EMBL" id="MEN2788365.1"/>
    </source>
</evidence>
<dbReference type="RefSeq" id="WP_343887986.1">
    <property type="nucleotide sequence ID" value="NZ_BAAAEH010000005.1"/>
</dbReference>
<name>A0ABU9XXS8_9SPHN</name>
<keyword evidence="2" id="KW-0812">Transmembrane</keyword>
<feature type="coiled-coil region" evidence="1">
    <location>
        <begin position="58"/>
        <end position="85"/>
    </location>
</feature>
<evidence type="ECO:0000313" key="4">
    <source>
        <dbReference type="Proteomes" id="UP001419910"/>
    </source>
</evidence>
<evidence type="ECO:0000256" key="2">
    <source>
        <dbReference type="SAM" id="Phobius"/>
    </source>
</evidence>
<reference evidence="3 4" key="1">
    <citation type="submission" date="2024-05" db="EMBL/GenBank/DDBJ databases">
        <authorList>
            <person name="Liu Q."/>
            <person name="Xin Y.-H."/>
        </authorList>
    </citation>
    <scope>NUCLEOTIDE SEQUENCE [LARGE SCALE GENOMIC DNA]</scope>
    <source>
        <strain evidence="3 4">CGMCC 1.10181</strain>
    </source>
</reference>
<sequence length="105" mass="11793">MNDHMILELMKPVSALTLVAIGAWLVVTWMKVRHGYPLGGGKGQMLYPNSGEETIERVRLLTQENSQLRAELGSVKDRLANIERIVTDGAHSLDREIEQLRLKAN</sequence>
<proteinExistence type="predicted"/>
<organism evidence="3 4">
    <name type="scientific">Sphingomonas oligophenolica</name>
    <dbReference type="NCBI Taxonomy" id="301154"/>
    <lineage>
        <taxon>Bacteria</taxon>
        <taxon>Pseudomonadati</taxon>
        <taxon>Pseudomonadota</taxon>
        <taxon>Alphaproteobacteria</taxon>
        <taxon>Sphingomonadales</taxon>
        <taxon>Sphingomonadaceae</taxon>
        <taxon>Sphingomonas</taxon>
    </lineage>
</organism>
<protein>
    <submittedName>
        <fullName evidence="3">Uncharacterized protein</fullName>
    </submittedName>
</protein>
<keyword evidence="2" id="KW-1133">Transmembrane helix</keyword>
<feature type="transmembrane region" description="Helical" evidence="2">
    <location>
        <begin position="12"/>
        <end position="32"/>
    </location>
</feature>